<dbReference type="EMBL" id="CP030761">
    <property type="protein sequence ID" value="AXA43339.1"/>
    <property type="molecule type" value="Genomic_DNA"/>
</dbReference>
<gene>
    <name evidence="2" type="ORF">DLJ82_5778</name>
</gene>
<dbReference type="InterPro" id="IPR009057">
    <property type="entry name" value="Homeodomain-like_sf"/>
</dbReference>
<feature type="domain" description="Insertion element IS150 protein InsJ-like helix-turn-helix" evidence="1">
    <location>
        <begin position="11"/>
        <end position="61"/>
    </location>
</feature>
<name>A0A2Z4YQN8_RHILE</name>
<evidence type="ECO:0000259" key="1">
    <source>
        <dbReference type="Pfam" id="PF13518"/>
    </source>
</evidence>
<geneLocation type="plasmid" evidence="2 3">
    <name>unnamed1</name>
</geneLocation>
<organism evidence="2 3">
    <name type="scientific">Rhizobium leguminosarum</name>
    <dbReference type="NCBI Taxonomy" id="384"/>
    <lineage>
        <taxon>Bacteria</taxon>
        <taxon>Pseudomonadati</taxon>
        <taxon>Pseudomonadota</taxon>
        <taxon>Alphaproteobacteria</taxon>
        <taxon>Hyphomicrobiales</taxon>
        <taxon>Rhizobiaceae</taxon>
        <taxon>Rhizobium/Agrobacterium group</taxon>
        <taxon>Rhizobium</taxon>
    </lineage>
</organism>
<accession>A0A2Z4YQN8</accession>
<dbReference type="InterPro" id="IPR055247">
    <property type="entry name" value="InsJ-like_HTH"/>
</dbReference>
<dbReference type="Pfam" id="PF13518">
    <property type="entry name" value="HTH_28"/>
    <property type="match status" value="1"/>
</dbReference>
<dbReference type="SUPFAM" id="SSF46689">
    <property type="entry name" value="Homeodomain-like"/>
    <property type="match status" value="1"/>
</dbReference>
<sequence length="111" mass="13022">MPWRETSVMEERLRYVARLLEGEGMSDVCREFGISRKTGYKIFNRYKDDGLEALTDRSRRPVRYANQLPCRFAFNRVLPQFVWCRGSIRAFSSSGPALPYIARLRVLSRLI</sequence>
<reference evidence="2 3" key="1">
    <citation type="submission" date="2018-07" db="EMBL/GenBank/DDBJ databases">
        <title>Rhizobium leguminosarum strain:ATCC 14479 Genome sequencing and assembly.</title>
        <authorList>
            <person name="Chakraborty R."/>
        </authorList>
    </citation>
    <scope>NUCLEOTIDE SEQUENCE [LARGE SCALE GENOMIC DNA]</scope>
    <source>
        <strain evidence="2 3">ATCC 14479</strain>
        <plasmid evidence="3">Plasmid unnamed1</plasmid>
    </source>
</reference>
<protein>
    <submittedName>
        <fullName evidence="2">Helix-turn-helix domain family protein</fullName>
    </submittedName>
</protein>
<dbReference type="AlphaFoldDB" id="A0A2Z4YQN8"/>
<keyword evidence="2" id="KW-0614">Plasmid</keyword>
<evidence type="ECO:0000313" key="3">
    <source>
        <dbReference type="Proteomes" id="UP000251166"/>
    </source>
</evidence>
<evidence type="ECO:0000313" key="2">
    <source>
        <dbReference type="EMBL" id="AXA43339.1"/>
    </source>
</evidence>
<proteinExistence type="predicted"/>
<dbReference type="Proteomes" id="UP000251166">
    <property type="component" value="Plasmid unnamed1"/>
</dbReference>